<feature type="non-terminal residue" evidence="3">
    <location>
        <position position="1"/>
    </location>
</feature>
<dbReference type="InterPro" id="IPR019752">
    <property type="entry name" value="Pyrv/ketoisovalerate_OxRed_cat"/>
</dbReference>
<dbReference type="Gene3D" id="3.40.920.10">
    <property type="entry name" value="Pyruvate-ferredoxin oxidoreductase, PFOR, domain III"/>
    <property type="match status" value="1"/>
</dbReference>
<sequence length="179" mass="18778">TDQRPYSQGDGCDILYAMTPETAEIHAAALRPGGTLVYDPEKFPVAADKLPPKTHALEVPTLAIARKYSTQPILQNAAGLGASAALAGIPLDVLHDVVRDSFGRKAGDVVQWNLEASAAGYQHALAHGHVLDHPLTRGGAPKLLMTGNQAIALGAAAAGLKFLSQYPMTPASSIMHWLA</sequence>
<dbReference type="GO" id="GO:0016903">
    <property type="term" value="F:oxidoreductase activity, acting on the aldehyde or oxo group of donors"/>
    <property type="evidence" value="ECO:0007669"/>
    <property type="project" value="InterPro"/>
</dbReference>
<comment type="caution">
    <text evidence="3">The sequence shown here is derived from an EMBL/GenBank/DDBJ whole genome shotgun (WGS) entry which is preliminary data.</text>
</comment>
<keyword evidence="1" id="KW-0560">Oxidoreductase</keyword>
<dbReference type="Pfam" id="PF01558">
    <property type="entry name" value="POR"/>
    <property type="match status" value="1"/>
</dbReference>
<evidence type="ECO:0000256" key="1">
    <source>
        <dbReference type="ARBA" id="ARBA00023002"/>
    </source>
</evidence>
<dbReference type="AlphaFoldDB" id="T0YGH0"/>
<proteinExistence type="predicted"/>
<evidence type="ECO:0000313" key="3">
    <source>
        <dbReference type="EMBL" id="EQD32178.1"/>
    </source>
</evidence>
<feature type="domain" description="Pyruvate/ketoisovalerate oxidoreductase catalytic" evidence="2">
    <location>
        <begin position="4"/>
        <end position="122"/>
    </location>
</feature>
<dbReference type="EMBL" id="AUZY01011900">
    <property type="protein sequence ID" value="EQD32178.1"/>
    <property type="molecule type" value="Genomic_DNA"/>
</dbReference>
<organism evidence="3">
    <name type="scientific">mine drainage metagenome</name>
    <dbReference type="NCBI Taxonomy" id="410659"/>
    <lineage>
        <taxon>unclassified sequences</taxon>
        <taxon>metagenomes</taxon>
        <taxon>ecological metagenomes</taxon>
    </lineage>
</organism>
<protein>
    <submittedName>
        <fullName evidence="3">Pyruvate flavodoxin/ferredoxin oxidoreductase domain protein</fullName>
    </submittedName>
</protein>
<dbReference type="Gene3D" id="3.40.50.970">
    <property type="match status" value="1"/>
</dbReference>
<reference evidence="3" key="2">
    <citation type="journal article" date="2014" name="ISME J.">
        <title>Microbial stratification in low pH oxic and suboxic macroscopic growths along an acid mine drainage.</title>
        <authorList>
            <person name="Mendez-Garcia C."/>
            <person name="Mesa V."/>
            <person name="Sprenger R.R."/>
            <person name="Richter M."/>
            <person name="Diez M.S."/>
            <person name="Solano J."/>
            <person name="Bargiela R."/>
            <person name="Golyshina O.V."/>
            <person name="Manteca A."/>
            <person name="Ramos J.L."/>
            <person name="Gallego J.R."/>
            <person name="Llorente I."/>
            <person name="Martins Dos Santos V.A."/>
            <person name="Jensen O.N."/>
            <person name="Pelaez A.I."/>
            <person name="Sanchez J."/>
            <person name="Ferrer M."/>
        </authorList>
    </citation>
    <scope>NUCLEOTIDE SEQUENCE</scope>
</reference>
<gene>
    <name evidence="3" type="ORF">B1B_17803</name>
</gene>
<dbReference type="SUPFAM" id="SSF53323">
    <property type="entry name" value="Pyruvate-ferredoxin oxidoreductase, PFOR, domain III"/>
    <property type="match status" value="1"/>
</dbReference>
<reference evidence="3" key="1">
    <citation type="submission" date="2013-08" db="EMBL/GenBank/DDBJ databases">
        <authorList>
            <person name="Mendez C."/>
            <person name="Richter M."/>
            <person name="Ferrer M."/>
            <person name="Sanchez J."/>
        </authorList>
    </citation>
    <scope>NUCLEOTIDE SEQUENCE</scope>
</reference>
<evidence type="ECO:0000259" key="2">
    <source>
        <dbReference type="Pfam" id="PF01558"/>
    </source>
</evidence>
<keyword evidence="3" id="KW-0670">Pyruvate</keyword>
<accession>T0YGH0</accession>
<feature type="non-terminal residue" evidence="3">
    <location>
        <position position="179"/>
    </location>
</feature>
<name>T0YGH0_9ZZZZ</name>
<dbReference type="InterPro" id="IPR002869">
    <property type="entry name" value="Pyrv_flavodox_OxRed_cen"/>
</dbReference>